<organism evidence="1 2">
    <name type="scientific">Candidatus Viadribacter manganicus</name>
    <dbReference type="NCBI Taxonomy" id="1759059"/>
    <lineage>
        <taxon>Bacteria</taxon>
        <taxon>Pseudomonadati</taxon>
        <taxon>Pseudomonadota</taxon>
        <taxon>Alphaproteobacteria</taxon>
        <taxon>Hyphomonadales</taxon>
        <taxon>Hyphomonadaceae</taxon>
        <taxon>Candidatus Viadribacter</taxon>
    </lineage>
</organism>
<dbReference type="Proteomes" id="UP000092498">
    <property type="component" value="Chromosome"/>
</dbReference>
<dbReference type="AlphaFoldDB" id="A0A1B1ALT1"/>
<dbReference type="EMBL" id="CP013244">
    <property type="protein sequence ID" value="ANP47491.1"/>
    <property type="molecule type" value="Genomic_DNA"/>
</dbReference>
<accession>A0A1B1ALT1</accession>
<protein>
    <submittedName>
        <fullName evidence="1">Uncharacterized protein</fullName>
    </submittedName>
</protein>
<evidence type="ECO:0000313" key="2">
    <source>
        <dbReference type="Proteomes" id="UP000092498"/>
    </source>
</evidence>
<reference evidence="1 2" key="1">
    <citation type="submission" date="2015-11" db="EMBL/GenBank/DDBJ databases">
        <title>Whole-Genome Sequence of Candidatus Oderbacter manganicum from the National Park Lower Oder Valley, Germany.</title>
        <authorList>
            <person name="Braun B."/>
            <person name="Liere K."/>
            <person name="Szewzyk U."/>
        </authorList>
    </citation>
    <scope>NUCLEOTIDE SEQUENCE [LARGE SCALE GENOMIC DNA]</scope>
    <source>
        <strain evidence="1 2">OTSz_A_272</strain>
    </source>
</reference>
<gene>
    <name evidence="1" type="ORF">ATE48_17035</name>
</gene>
<sequence length="86" mass="9374">MYGGADMFFAESLGPAITSRTGAALFEHVRLKLGARSSASTDELRAIVTEFIRGRRLILTPDAAIQYLAMNGRLAQQDARTFRLAA</sequence>
<dbReference type="STRING" id="1759059.ATE48_17035"/>
<evidence type="ECO:0000313" key="1">
    <source>
        <dbReference type="EMBL" id="ANP47491.1"/>
    </source>
</evidence>
<dbReference type="KEGG" id="cbot:ATE48_17035"/>
<name>A0A1B1ALT1_9PROT</name>
<proteinExistence type="predicted"/>
<keyword evidence="2" id="KW-1185">Reference proteome</keyword>
<dbReference type="InParanoid" id="A0A1B1ALT1"/>